<dbReference type="InterPro" id="IPR017887">
    <property type="entry name" value="TF_TCP_subgr"/>
</dbReference>
<keyword evidence="2" id="KW-0805">Transcription regulation</keyword>
<sequence length="126" mass="13905">INTMHGPRDRRMRLSLDVARKFSNLQDLLGFDKPSKTVDWLLKSSGTAIAELEGGRRGLDPLMLKPSNSESCEEVMSSGVDNLSAAGSITVEMCSEKTPLMSVKKKKENKIKATVARESRIKARAR</sequence>
<dbReference type="GO" id="GO:0003700">
    <property type="term" value="F:DNA-binding transcription factor activity"/>
    <property type="evidence" value="ECO:0007669"/>
    <property type="project" value="InterPro"/>
</dbReference>
<evidence type="ECO:0000256" key="3">
    <source>
        <dbReference type="ARBA" id="ARBA00023125"/>
    </source>
</evidence>
<protein>
    <submittedName>
        <fullName evidence="7">TCP protein</fullName>
    </submittedName>
</protein>
<organism evidence="7">
    <name type="scientific">Antirrhinum majus</name>
    <name type="common">Garden snapdragon</name>
    <dbReference type="NCBI Taxonomy" id="4151"/>
    <lineage>
        <taxon>Eukaryota</taxon>
        <taxon>Viridiplantae</taxon>
        <taxon>Streptophyta</taxon>
        <taxon>Embryophyta</taxon>
        <taxon>Tracheophyta</taxon>
        <taxon>Spermatophyta</taxon>
        <taxon>Magnoliopsida</taxon>
        <taxon>eudicotyledons</taxon>
        <taxon>Gunneridae</taxon>
        <taxon>Pentapetalae</taxon>
        <taxon>asterids</taxon>
        <taxon>lamiids</taxon>
        <taxon>Lamiales</taxon>
        <taxon>Plantaginaceae</taxon>
        <taxon>Antirrhineae</taxon>
        <taxon>Antirrhinum</taxon>
    </lineage>
</organism>
<comment type="subcellular location">
    <subcellularLocation>
        <location evidence="1">Nucleus</location>
    </subcellularLocation>
</comment>
<evidence type="ECO:0000256" key="4">
    <source>
        <dbReference type="ARBA" id="ARBA00023163"/>
    </source>
</evidence>
<keyword evidence="4" id="KW-0804">Transcription</keyword>
<feature type="non-terminal residue" evidence="7">
    <location>
        <position position="1"/>
    </location>
</feature>
<dbReference type="Pfam" id="PF03634">
    <property type="entry name" value="TCP"/>
    <property type="match status" value="1"/>
</dbReference>
<dbReference type="AlphaFoldDB" id="Q6Y9Y1"/>
<feature type="non-terminal residue" evidence="7">
    <location>
        <position position="126"/>
    </location>
</feature>
<evidence type="ECO:0000256" key="5">
    <source>
        <dbReference type="ARBA" id="ARBA00023242"/>
    </source>
</evidence>
<dbReference type="GO" id="GO:2000032">
    <property type="term" value="P:regulation of secondary shoot formation"/>
    <property type="evidence" value="ECO:0007669"/>
    <property type="project" value="TreeGrafter"/>
</dbReference>
<feature type="domain" description="TCP" evidence="6">
    <location>
        <begin position="1"/>
        <end position="52"/>
    </location>
</feature>
<proteinExistence type="predicted"/>
<evidence type="ECO:0000256" key="1">
    <source>
        <dbReference type="ARBA" id="ARBA00004123"/>
    </source>
</evidence>
<keyword evidence="5" id="KW-0539">Nucleus</keyword>
<name>Q6Y9Y1_ANTMA</name>
<dbReference type="EMBL" id="AY168144">
    <property type="protein sequence ID" value="AAO45705.1"/>
    <property type="molecule type" value="Genomic_DNA"/>
</dbReference>
<dbReference type="PROSITE" id="PS51369">
    <property type="entry name" value="TCP"/>
    <property type="match status" value="1"/>
</dbReference>
<dbReference type="GO" id="GO:0043565">
    <property type="term" value="F:sequence-specific DNA binding"/>
    <property type="evidence" value="ECO:0007669"/>
    <property type="project" value="TreeGrafter"/>
</dbReference>
<keyword evidence="3" id="KW-0238">DNA-binding</keyword>
<evidence type="ECO:0000259" key="6">
    <source>
        <dbReference type="PROSITE" id="PS51369"/>
    </source>
</evidence>
<gene>
    <name evidence="7" type="primary">TCP</name>
</gene>
<evidence type="ECO:0000313" key="7">
    <source>
        <dbReference type="EMBL" id="AAO45705.1"/>
    </source>
</evidence>
<dbReference type="PANTHER" id="PTHR31072:SF226">
    <property type="entry name" value="TRANSCRIPTION FACTOR TCP18"/>
    <property type="match status" value="1"/>
</dbReference>
<dbReference type="PANTHER" id="PTHR31072">
    <property type="entry name" value="TRANSCRIPTION FACTOR TCP4-RELATED"/>
    <property type="match status" value="1"/>
</dbReference>
<reference evidence="7" key="1">
    <citation type="journal article" date="2003" name="Mol. Biol. Evol.">
        <title>Evolution of the TCP gene family in Asteridae: cladistic and network approaches to understanding regulatory gene family diversification and its impact on morphological evolution.</title>
        <authorList>
            <person name="Reeves P.A."/>
            <person name="Olmstead R.G."/>
        </authorList>
    </citation>
    <scope>NUCLEOTIDE SEQUENCE</scope>
</reference>
<accession>Q6Y9Y1</accession>
<dbReference type="InterPro" id="IPR005333">
    <property type="entry name" value="Transcription_factor_TCP"/>
</dbReference>
<evidence type="ECO:0000256" key="2">
    <source>
        <dbReference type="ARBA" id="ARBA00023015"/>
    </source>
</evidence>
<dbReference type="GO" id="GO:0005634">
    <property type="term" value="C:nucleus"/>
    <property type="evidence" value="ECO:0007669"/>
    <property type="project" value="UniProtKB-SubCell"/>
</dbReference>